<dbReference type="PANTHER" id="PTHR37694">
    <property type="entry name" value="SLR8022 PROTEIN"/>
    <property type="match status" value="1"/>
</dbReference>
<gene>
    <name evidence="1" type="ORF">C7B45_08705</name>
</gene>
<dbReference type="EMBL" id="PXYV01000024">
    <property type="protein sequence ID" value="PSR21960.1"/>
    <property type="molecule type" value="Genomic_DNA"/>
</dbReference>
<protein>
    <submittedName>
        <fullName evidence="1">Cupin</fullName>
    </submittedName>
</protein>
<name>A0A2T2WIB4_9FIRM</name>
<reference evidence="1 2" key="1">
    <citation type="journal article" date="2014" name="BMC Genomics">
        <title>Comparison of environmental and isolate Sulfobacillus genomes reveals diverse carbon, sulfur, nitrogen, and hydrogen metabolisms.</title>
        <authorList>
            <person name="Justice N.B."/>
            <person name="Norman A."/>
            <person name="Brown C.T."/>
            <person name="Singh A."/>
            <person name="Thomas B.C."/>
            <person name="Banfield J.F."/>
        </authorList>
    </citation>
    <scope>NUCLEOTIDE SEQUENCE [LARGE SCALE GENOMIC DNA]</scope>
    <source>
        <strain evidence="1">AMDSBA3</strain>
    </source>
</reference>
<dbReference type="AlphaFoldDB" id="A0A2T2WIB4"/>
<organism evidence="1 2">
    <name type="scientific">Sulfobacillus acidophilus</name>
    <dbReference type="NCBI Taxonomy" id="53633"/>
    <lineage>
        <taxon>Bacteria</taxon>
        <taxon>Bacillati</taxon>
        <taxon>Bacillota</taxon>
        <taxon>Clostridia</taxon>
        <taxon>Eubacteriales</taxon>
        <taxon>Clostridiales Family XVII. Incertae Sedis</taxon>
        <taxon>Sulfobacillus</taxon>
    </lineage>
</organism>
<dbReference type="PANTHER" id="PTHR37694:SF1">
    <property type="entry name" value="SLR8022 PROTEIN"/>
    <property type="match status" value="1"/>
</dbReference>
<dbReference type="InterPro" id="IPR014710">
    <property type="entry name" value="RmlC-like_jellyroll"/>
</dbReference>
<proteinExistence type="predicted"/>
<dbReference type="Proteomes" id="UP000241848">
    <property type="component" value="Unassembled WGS sequence"/>
</dbReference>
<dbReference type="SUPFAM" id="SSF51182">
    <property type="entry name" value="RmlC-like cupins"/>
    <property type="match status" value="1"/>
</dbReference>
<dbReference type="Gene3D" id="2.60.120.10">
    <property type="entry name" value="Jelly Rolls"/>
    <property type="match status" value="1"/>
</dbReference>
<accession>A0A2T2WIB4</accession>
<comment type="caution">
    <text evidence="1">The sequence shown here is derived from an EMBL/GenBank/DDBJ whole genome shotgun (WGS) entry which is preliminary data.</text>
</comment>
<dbReference type="InterPro" id="IPR011051">
    <property type="entry name" value="RmlC_Cupin_sf"/>
</dbReference>
<sequence length="122" mass="13689">MMEMWNTADPTLFNADHLVVRHMYDSDHAAVVWFGFKGGQVLKDHETTSTAIIEVMTGRIRLNMETEQILEAGQAVQLEPHERHALTALSDSLVQLLLVPHPRYHSLASEVGFGSDEKYSGD</sequence>
<evidence type="ECO:0000313" key="1">
    <source>
        <dbReference type="EMBL" id="PSR21960.1"/>
    </source>
</evidence>
<evidence type="ECO:0000313" key="2">
    <source>
        <dbReference type="Proteomes" id="UP000241848"/>
    </source>
</evidence>